<feature type="compositionally biased region" description="Polar residues" evidence="2">
    <location>
        <begin position="400"/>
        <end position="422"/>
    </location>
</feature>
<feature type="compositionally biased region" description="Low complexity" evidence="2">
    <location>
        <begin position="128"/>
        <end position="143"/>
    </location>
</feature>
<sequence>MAASGCSEAEPSEPPIGSSPFPKSPSEYSIKSDFDSVEQLPVTSQSPFINPYPSPSMIGALNRQENYAIGIPNDSESSSRSSFDAQQPRELSESSRRFRESRSHERGLSSGESSTDDDEPFDHEGPQSRRPSQSQEQLSLLRPTDAPRGRLANIRRESSCSVDSEISHERLLKATQKVSAQWDELSIEEQERRPDSTSTSNNGRRNSSVSEPITVAIMNNAFLPHSCSPSPTRYEPAKQCYSPSTHTFVRSNIPYSPSPSPTRSPSRNRLMSVRLRSQSPSPIAGPPRSLKRRMNEMAGNGENGEIKRICGLQYPRGATSPLVQERPFSSFPGGAPIAVDFTQPSTSMLFAQPKRPELLRRISLDSSPSSSRDQEGGETPMEETSEPLLDTSDPFARPFSNESAQTEGNPGSISMASGIDTNPPTPLSCVSGHGDLPSTLTDIENSFTNDVNDVNDSPSSIKDITEPPISDPTIDSSTPEASNHS</sequence>
<feature type="compositionally biased region" description="Low complexity" evidence="2">
    <location>
        <begin position="196"/>
        <end position="210"/>
    </location>
</feature>
<comment type="similarity">
    <text evidence="1">Belongs to the FAM122 family.</text>
</comment>
<evidence type="ECO:0000313" key="3">
    <source>
        <dbReference type="Proteomes" id="UP000887575"/>
    </source>
</evidence>
<accession>A0AAF3EUQ2</accession>
<dbReference type="InterPro" id="IPR026716">
    <property type="entry name" value="PBIR1/2/3"/>
</dbReference>
<organism evidence="3 4">
    <name type="scientific">Mesorhabditis belari</name>
    <dbReference type="NCBI Taxonomy" id="2138241"/>
    <lineage>
        <taxon>Eukaryota</taxon>
        <taxon>Metazoa</taxon>
        <taxon>Ecdysozoa</taxon>
        <taxon>Nematoda</taxon>
        <taxon>Chromadorea</taxon>
        <taxon>Rhabditida</taxon>
        <taxon>Rhabditina</taxon>
        <taxon>Rhabditomorpha</taxon>
        <taxon>Rhabditoidea</taxon>
        <taxon>Rhabditidae</taxon>
        <taxon>Mesorhabditinae</taxon>
        <taxon>Mesorhabditis</taxon>
    </lineage>
</organism>
<keyword evidence="3" id="KW-1185">Reference proteome</keyword>
<dbReference type="WBParaSite" id="MBELARI_LOCUS17899.2">
    <property type="protein sequence ID" value="MBELARI_LOCUS17899.2"/>
    <property type="gene ID" value="MBELARI_LOCUS17899"/>
</dbReference>
<evidence type="ECO:0000256" key="1">
    <source>
        <dbReference type="ARBA" id="ARBA00006725"/>
    </source>
</evidence>
<reference evidence="4" key="1">
    <citation type="submission" date="2024-02" db="UniProtKB">
        <authorList>
            <consortium name="WormBaseParasite"/>
        </authorList>
    </citation>
    <scope>IDENTIFICATION</scope>
</reference>
<protein>
    <submittedName>
        <fullName evidence="4">Uncharacterized protein</fullName>
    </submittedName>
</protein>
<feature type="region of interest" description="Disordered" evidence="2">
    <location>
        <begin position="1"/>
        <end position="211"/>
    </location>
</feature>
<feature type="region of interest" description="Disordered" evidence="2">
    <location>
        <begin position="248"/>
        <end position="268"/>
    </location>
</feature>
<feature type="compositionally biased region" description="Basic and acidic residues" evidence="2">
    <location>
        <begin position="354"/>
        <end position="363"/>
    </location>
</feature>
<feature type="compositionally biased region" description="Basic and acidic residues" evidence="2">
    <location>
        <begin position="90"/>
        <end position="107"/>
    </location>
</feature>
<evidence type="ECO:0000313" key="4">
    <source>
        <dbReference type="WBParaSite" id="MBELARI_LOCUS17899.2"/>
    </source>
</evidence>
<dbReference type="Proteomes" id="UP000887575">
    <property type="component" value="Unassembled WGS sequence"/>
</dbReference>
<evidence type="ECO:0000256" key="2">
    <source>
        <dbReference type="SAM" id="MobiDB-lite"/>
    </source>
</evidence>
<name>A0AAF3EUQ2_9BILA</name>
<dbReference type="PANTHER" id="PTHR22227:SF6">
    <property type="entry name" value="FAMILY WITH SEQUENCE SIMILARITY 122B ISOFORM X1"/>
    <property type="match status" value="1"/>
</dbReference>
<dbReference type="PANTHER" id="PTHR22227">
    <property type="entry name" value="FAMILY WITH SEQUENCE SIMILARITY 122B ISOFORM X1"/>
    <property type="match status" value="1"/>
</dbReference>
<feature type="compositionally biased region" description="Polar residues" evidence="2">
    <location>
        <begin position="438"/>
        <end position="462"/>
    </location>
</feature>
<feature type="region of interest" description="Disordered" evidence="2">
    <location>
        <begin position="350"/>
        <end position="485"/>
    </location>
</feature>
<dbReference type="AlphaFoldDB" id="A0AAF3EUQ2"/>
<feature type="compositionally biased region" description="Polar residues" evidence="2">
    <location>
        <begin position="473"/>
        <end position="485"/>
    </location>
</feature>
<dbReference type="GO" id="GO:0004865">
    <property type="term" value="F:protein serine/threonine phosphatase inhibitor activity"/>
    <property type="evidence" value="ECO:0007669"/>
    <property type="project" value="InterPro"/>
</dbReference>
<proteinExistence type="inferred from homology"/>